<dbReference type="AlphaFoldDB" id="Q9AEZ4"/>
<dbReference type="EMBL" id="AY027524">
    <property type="protein sequence ID" value="AAK20160.1"/>
    <property type="molecule type" value="Genomic_DNA"/>
</dbReference>
<keyword evidence="2" id="KW-0614">Plasmid</keyword>
<evidence type="ECO:0000313" key="2">
    <source>
        <dbReference type="EMBL" id="AAK20160.1"/>
    </source>
</evidence>
<proteinExistence type="predicted"/>
<feature type="region of interest" description="Disordered" evidence="1">
    <location>
        <begin position="1"/>
        <end position="23"/>
    </location>
</feature>
<evidence type="ECO:0000256" key="1">
    <source>
        <dbReference type="SAM" id="MobiDB-lite"/>
    </source>
</evidence>
<reference evidence="2" key="1">
    <citation type="journal article" date="2001" name="Can. J. Microbiol.">
        <title>Analysis of pFQ12, a 22.4-kb Frankia plasmid.</title>
        <authorList>
            <person name="John T.R."/>
            <person name="Rice J.M."/>
            <person name="Johnson J.D."/>
        </authorList>
    </citation>
    <scope>NUCLEOTIDE SEQUENCE</scope>
    <source>
        <strain evidence="2">CpI1</strain>
        <plasmid evidence="2">pFQ12</plasmid>
    </source>
</reference>
<sequence length="126" mass="13186">MTTAPAGGMPDRGRIGVGQSRQTASRCAATSGAVRISAAVARMAWARRLVSAGSRASAPSRIRAWAWRVATSWSAWAAARRCSRVGRVIGPPTGGCDQCAVVSRINAAPGAGGCQERRPRGIRTRR</sequence>
<name>Q9AEZ4_9ACTN</name>
<geneLocation type="plasmid" evidence="2">
    <name>pFQ12</name>
</geneLocation>
<accession>Q9AEZ4</accession>
<organism evidence="2">
    <name type="scientific">Frankia torreyi</name>
    <dbReference type="NCBI Taxonomy" id="1856"/>
    <lineage>
        <taxon>Bacteria</taxon>
        <taxon>Bacillati</taxon>
        <taxon>Actinomycetota</taxon>
        <taxon>Actinomycetes</taxon>
        <taxon>Frankiales</taxon>
        <taxon>Frankiaceae</taxon>
        <taxon>Frankia</taxon>
    </lineage>
</organism>
<protein>
    <submittedName>
        <fullName evidence="2">Uncharacterized protein</fullName>
    </submittedName>
</protein>